<feature type="chain" id="PRO_5020873981" evidence="1">
    <location>
        <begin position="21"/>
        <end position="141"/>
    </location>
</feature>
<keyword evidence="3" id="KW-1185">Reference proteome</keyword>
<evidence type="ECO:0000313" key="3">
    <source>
        <dbReference type="Proteomes" id="UP000298663"/>
    </source>
</evidence>
<sequence>MRQLLLLALIATCYVFFIQGELMGHPANRCRTVNGNEVYELLSKGPKSGLHPYCLSWRNVATERFTKTVHFIDYRGRLEAVVIRLVIIAGWLDQQLLKFMPFKTEAPRLKSDHKMFSDNANRELLPSHVMNCKPNTKIARI</sequence>
<gene>
    <name evidence="2" type="ORF">L596_016810</name>
</gene>
<accession>A0A4U5NKC3</accession>
<evidence type="ECO:0000256" key="1">
    <source>
        <dbReference type="SAM" id="SignalP"/>
    </source>
</evidence>
<evidence type="ECO:0000313" key="2">
    <source>
        <dbReference type="EMBL" id="TKR83180.1"/>
    </source>
</evidence>
<dbReference type="Proteomes" id="UP000298663">
    <property type="component" value="Unassembled WGS sequence"/>
</dbReference>
<dbReference type="AlphaFoldDB" id="A0A4U5NKC3"/>
<name>A0A4U5NKC3_STECR</name>
<feature type="signal peptide" evidence="1">
    <location>
        <begin position="1"/>
        <end position="20"/>
    </location>
</feature>
<reference evidence="2 3" key="1">
    <citation type="journal article" date="2015" name="Genome Biol.">
        <title>Comparative genomics of Steinernema reveals deeply conserved gene regulatory networks.</title>
        <authorList>
            <person name="Dillman A.R."/>
            <person name="Macchietto M."/>
            <person name="Porter C.F."/>
            <person name="Rogers A."/>
            <person name="Williams B."/>
            <person name="Antoshechkin I."/>
            <person name="Lee M.M."/>
            <person name="Goodwin Z."/>
            <person name="Lu X."/>
            <person name="Lewis E.E."/>
            <person name="Goodrich-Blair H."/>
            <person name="Stock S.P."/>
            <person name="Adams B.J."/>
            <person name="Sternberg P.W."/>
            <person name="Mortazavi A."/>
        </authorList>
    </citation>
    <scope>NUCLEOTIDE SEQUENCE [LARGE SCALE GENOMIC DNA]</scope>
    <source>
        <strain evidence="2 3">ALL</strain>
    </source>
</reference>
<keyword evidence="1" id="KW-0732">Signal</keyword>
<dbReference type="EMBL" id="AZBU02000004">
    <property type="protein sequence ID" value="TKR83180.1"/>
    <property type="molecule type" value="Genomic_DNA"/>
</dbReference>
<proteinExistence type="predicted"/>
<organism evidence="2 3">
    <name type="scientific">Steinernema carpocapsae</name>
    <name type="common">Entomopathogenic nematode</name>
    <dbReference type="NCBI Taxonomy" id="34508"/>
    <lineage>
        <taxon>Eukaryota</taxon>
        <taxon>Metazoa</taxon>
        <taxon>Ecdysozoa</taxon>
        <taxon>Nematoda</taxon>
        <taxon>Chromadorea</taxon>
        <taxon>Rhabditida</taxon>
        <taxon>Tylenchina</taxon>
        <taxon>Panagrolaimomorpha</taxon>
        <taxon>Strongyloidoidea</taxon>
        <taxon>Steinernematidae</taxon>
        <taxon>Steinernema</taxon>
    </lineage>
</organism>
<reference evidence="2 3" key="2">
    <citation type="journal article" date="2019" name="G3 (Bethesda)">
        <title>Hybrid Assembly of the Genome of the Entomopathogenic Nematode Steinernema carpocapsae Identifies the X-Chromosome.</title>
        <authorList>
            <person name="Serra L."/>
            <person name="Macchietto M."/>
            <person name="Macias-Munoz A."/>
            <person name="McGill C.J."/>
            <person name="Rodriguez I.M."/>
            <person name="Rodriguez B."/>
            <person name="Murad R."/>
            <person name="Mortazavi A."/>
        </authorList>
    </citation>
    <scope>NUCLEOTIDE SEQUENCE [LARGE SCALE GENOMIC DNA]</scope>
    <source>
        <strain evidence="2 3">ALL</strain>
    </source>
</reference>
<comment type="caution">
    <text evidence="2">The sequence shown here is derived from an EMBL/GenBank/DDBJ whole genome shotgun (WGS) entry which is preliminary data.</text>
</comment>
<protein>
    <submittedName>
        <fullName evidence="2">Uncharacterized protein</fullName>
    </submittedName>
</protein>